<reference evidence="12 13" key="1">
    <citation type="submission" date="2018-06" db="EMBL/GenBank/DDBJ databases">
        <title>Mucibacter soli gen. nov., sp. nov., a new member of the family Chitinophagaceae producing mucin.</title>
        <authorList>
            <person name="Kim M.-K."/>
            <person name="Park S."/>
            <person name="Kim T.-S."/>
            <person name="Joung Y."/>
            <person name="Han J.-H."/>
            <person name="Kim S.B."/>
        </authorList>
    </citation>
    <scope>NUCLEOTIDE SEQUENCE [LARGE SCALE GENOMIC DNA]</scope>
    <source>
        <strain evidence="12 13">R1-15</strain>
    </source>
</reference>
<dbReference type="Proteomes" id="UP000248745">
    <property type="component" value="Unassembled WGS sequence"/>
</dbReference>
<gene>
    <name evidence="12" type="ORF">DN068_15975</name>
</gene>
<accession>A0A2W2A8H6</accession>
<dbReference type="PRINTS" id="PR00105">
    <property type="entry name" value="C5METTRFRASE"/>
</dbReference>
<evidence type="ECO:0000256" key="1">
    <source>
        <dbReference type="ARBA" id="ARBA00022603"/>
    </source>
</evidence>
<keyword evidence="4" id="KW-0680">Restriction system</keyword>
<evidence type="ECO:0000256" key="6">
    <source>
        <dbReference type="PROSITE-ProRule" id="PRU01016"/>
    </source>
</evidence>
<dbReference type="OrthoDB" id="9815272at2"/>
<proteinExistence type="inferred from homology"/>
<comment type="catalytic activity">
    <reaction evidence="5 8">
        <text>a 2'-deoxycytidine in DNA + S-adenosyl-L-methionine = a 5-methyl-2'-deoxycytidine in DNA + S-adenosyl-L-homocysteine + H(+)</text>
        <dbReference type="Rhea" id="RHEA:13681"/>
        <dbReference type="Rhea" id="RHEA-COMP:11369"/>
        <dbReference type="Rhea" id="RHEA-COMP:11370"/>
        <dbReference type="ChEBI" id="CHEBI:15378"/>
        <dbReference type="ChEBI" id="CHEBI:57856"/>
        <dbReference type="ChEBI" id="CHEBI:59789"/>
        <dbReference type="ChEBI" id="CHEBI:85452"/>
        <dbReference type="ChEBI" id="CHEBI:85454"/>
        <dbReference type="EC" id="2.1.1.37"/>
    </reaction>
</comment>
<evidence type="ECO:0000313" key="13">
    <source>
        <dbReference type="Proteomes" id="UP000248745"/>
    </source>
</evidence>
<keyword evidence="9" id="KW-0175">Coiled coil</keyword>
<keyword evidence="13" id="KW-1185">Reference proteome</keyword>
<dbReference type="Pfam" id="PF00145">
    <property type="entry name" value="DNA_methylase"/>
    <property type="match status" value="2"/>
</dbReference>
<dbReference type="PANTHER" id="PTHR46098:SF1">
    <property type="entry name" value="TRNA (CYTOSINE(38)-C(5))-METHYLTRANSFERASE"/>
    <property type="match status" value="1"/>
</dbReference>
<dbReference type="InterPro" id="IPR050750">
    <property type="entry name" value="C5-MTase"/>
</dbReference>
<evidence type="ECO:0000256" key="2">
    <source>
        <dbReference type="ARBA" id="ARBA00022679"/>
    </source>
</evidence>
<dbReference type="InterPro" id="IPR031303">
    <property type="entry name" value="C5_meth_CS"/>
</dbReference>
<feature type="coiled-coil region" evidence="9">
    <location>
        <begin position="1702"/>
        <end position="1756"/>
    </location>
</feature>
<feature type="domain" description="Strawberry notch AAA" evidence="11">
    <location>
        <begin position="928"/>
        <end position="1186"/>
    </location>
</feature>
<evidence type="ECO:0000256" key="4">
    <source>
        <dbReference type="ARBA" id="ARBA00022747"/>
    </source>
</evidence>
<dbReference type="InterPro" id="IPR039187">
    <property type="entry name" value="SNO_AAA"/>
</dbReference>
<dbReference type="Pfam" id="PF13872">
    <property type="entry name" value="AAA_34"/>
    <property type="match status" value="1"/>
</dbReference>
<sequence length="2088" mass="234544">MKNRLGKGKQIVYLDLFSGAGGFALGLKQAGFRFSEHYFSEIDAHAVANYQYNFPHARQLGDIRNIGKTAITAPDIISFGSPCQDISIAGGRKGLKGKRSSLFFEAVRLIKAYRPRVFLFENVKGLFSSNGGKDFEIVLETLADIGLYEIQWQLLDTAWFLPQHRQRIYLVGHLRGSSCPQIFPVPTGDQLPEKIGSKGQGGKDIASTITSTYSKGVHGRGETYIRSKAGIRRLTPVECERLQGFPDNWTQYGSYEGQTKEISDTQRYKLLGNAVSVAVVKVVARKLRSNPDKELSGIMKSKTATPVEIRLPVTREDFVAIMQQDLTAQKHHTKLTVEKLAAALAITDKTEVKELTELAIVRCARELAQGKGTLRDRYDKIVTLYKSQVNLSHRTSMSMLLQQYSTPAPIGFLMGIFAGLDKLHQVGGYGFEPSAGNGLLTIAGRPERIYVNEVDEVRNRNLKTQGFANVWNRDASEAFSYSDIGNTFSAVVTNPPFGTLRKSVFFDTYKINTLDGLMALKALESMSRDGRAAVIMGGHTRWGKHGRIQGGRNRIFFNYLYNRYHVLDVININGRNLFSRQGTSFNTRIILINGRKAVAGGVAPLYNPQHDKIANTFDDLYDRFTTAMEQLTPQTKEPYMSTLAKRYEQKYLPLKERYEGRLILLRNDMHYEVYGSDKGTEIFDVAQITQSNVSAHFDYKGDGILLLRLPAEGRQWIDDVLRKSGKPYAMIDELEKPEAPTQQKSMIMKTRAEKYKQYRKLERMLEIEPRFDEIIIYQEGNIYEVYGQSVPYLCRNFDLKPEDEFLYARKVIEAVRIPGERVLAIKAQLEKDKFRVVIYNNTTKEEVDSDLAELEREAAAFMKMVKDEGLGAPYQPASDACVVLDTQVPDSMAFETQEAVALIEREVGGDIDNFVRDRLGYRTKLEMCKALSAEQIDAVAMAIYNIEARGQGMVIGDQTGIGKGRVAASIIRYGCQQGLTPIFLTEKANLFSDIYRDLAAIGSANLRPFIVNSREPKSDVKDEDGNVIYQALPPSEQSEVFSSGKIPVQFDFVCATYTQFNSAEKKPLKPNFLKTIAEDNIFIMDEAHNSSGSSQTGMFLQDVVRLTRGVAFLSATFAKRPDNMPIYALRTAISDSNLSSESLIYSITKGGVALQEVLSAQLVQEGQMLRRERSYEGVEVNYITLDDKAAEHRAISDNITQVMRDIIAFQKEYINAEVSALDEEAAKDGEEVAIREGTSEAGVDNEPYFSKIFQVINQMLFSLKAEAVAEQAIMRLKEGKKPVIAFSSTMGSFVEELVTQSEMTSGDDTVIETDFSQVLRKGLEGVLRYTVKLPDGTPSHHSFEVKELSLLAQIEYKRIETLIDTVSTGITISPIDVIIKHIRQAGFTVAEVTGRKYELHLNEDNSKGIVHTRRRLNTNDAFRLFNNNEADVLLINQAGSTGASAHAIPTAKVPATAVKQRVMIVLQAELDINTEVQKRGRINRTGQISKPIYDYVTSAVPAELRMMMILQRKLKSLDANTTSNQRQSNKILSVPDFLNKYGDKLVAEYLAERPDINDLLDHPVAIKGTDKRNENDSLVDAAVKVSGRVAVLSTQMQQEFYDEMSLKYDEYIEYLKQTGEYDLEVEAMNLEAETVATSIIKMGKGAQSVFGKDSILEKVNVNVLRKPFTATELNNLLTDSLGGRTALEIQQELINEFQKYGSVILEEEQKEVNEQIDKLLKNVQQEKKIKKLSEDMEAWRKAISEREAELEDIRRKKLAQATKKASDRKLYLNRILPFFYIGQVLNYPVRYIGEVDLVPSVFVGYLIDWKKKNPFAPSNIKLRFAISNSNKYIVIPASNAEAITSIIGASDKDDPIDRFALLDNWEQWINNSYVDRQIRYIITGNLLQAFADHPGKLISYTTLDGQVKKGILMSEYWNPYEQLKDKVSVPIIKALPLIRSLTNGNSINTNTGIGIFRVSSSSFKLIVSASRSSSGDVFLNEEILKLVEGNNFEKRADKMVAFVNLDNLDELIRVIQKVNNCAVDIANGQLQYVKQDEIYADRKIIKMPEPEPEPLTPEEEEELELLELEAEAATVIIALELELYGKAA</sequence>
<dbReference type="EMBL" id="QKTW01000022">
    <property type="protein sequence ID" value="PZF71571.1"/>
    <property type="molecule type" value="Genomic_DNA"/>
</dbReference>
<dbReference type="CDD" id="cd00315">
    <property type="entry name" value="Cyt_C5_DNA_methylase"/>
    <property type="match status" value="1"/>
</dbReference>
<dbReference type="Gene3D" id="3.40.50.150">
    <property type="entry name" value="Vaccinia Virus protein VP39"/>
    <property type="match status" value="2"/>
</dbReference>
<feature type="active site" evidence="6">
    <location>
        <position position="83"/>
    </location>
</feature>
<dbReference type="NCBIfam" id="TIGR00675">
    <property type="entry name" value="dcm"/>
    <property type="match status" value="1"/>
</dbReference>
<dbReference type="InterPro" id="IPR018117">
    <property type="entry name" value="C5_DNA_meth_AS"/>
</dbReference>
<comment type="similarity">
    <text evidence="6 7">Belongs to the class I-like SAM-binding methyltransferase superfamily. C5-methyltransferase family.</text>
</comment>
<dbReference type="InterPro" id="IPR027417">
    <property type="entry name" value="P-loop_NTPase"/>
</dbReference>
<protein>
    <recommendedName>
        <fullName evidence="8">Cytosine-specific methyltransferase</fullName>
        <ecNumber evidence="8">2.1.1.37</ecNumber>
    </recommendedName>
</protein>
<evidence type="ECO:0000256" key="7">
    <source>
        <dbReference type="RuleBase" id="RU000416"/>
    </source>
</evidence>
<keyword evidence="1 6" id="KW-0489">Methyltransferase</keyword>
<dbReference type="PROSITE" id="PS51679">
    <property type="entry name" value="SAM_MT_C5"/>
    <property type="match status" value="1"/>
</dbReference>
<evidence type="ECO:0000259" key="10">
    <source>
        <dbReference type="Pfam" id="PF13871"/>
    </source>
</evidence>
<evidence type="ECO:0000256" key="5">
    <source>
        <dbReference type="ARBA" id="ARBA00047422"/>
    </source>
</evidence>
<organism evidence="12 13">
    <name type="scientific">Taibaiella soli</name>
    <dbReference type="NCBI Taxonomy" id="1649169"/>
    <lineage>
        <taxon>Bacteria</taxon>
        <taxon>Pseudomonadati</taxon>
        <taxon>Bacteroidota</taxon>
        <taxon>Chitinophagia</taxon>
        <taxon>Chitinophagales</taxon>
        <taxon>Chitinophagaceae</taxon>
        <taxon>Taibaiella</taxon>
    </lineage>
</organism>
<dbReference type="EC" id="2.1.1.37" evidence="8"/>
<dbReference type="RefSeq" id="WP_110999945.1">
    <property type="nucleotide sequence ID" value="NZ_QKTW01000022.1"/>
</dbReference>
<evidence type="ECO:0000259" key="11">
    <source>
        <dbReference type="Pfam" id="PF13872"/>
    </source>
</evidence>
<dbReference type="PROSITE" id="PS00092">
    <property type="entry name" value="N6_MTASE"/>
    <property type="match status" value="1"/>
</dbReference>
<evidence type="ECO:0000256" key="8">
    <source>
        <dbReference type="RuleBase" id="RU000417"/>
    </source>
</evidence>
<keyword evidence="3 6" id="KW-0949">S-adenosyl-L-methionine</keyword>
<dbReference type="PROSITE" id="PS00095">
    <property type="entry name" value="C5_MTASE_2"/>
    <property type="match status" value="1"/>
</dbReference>
<dbReference type="GO" id="GO:0003676">
    <property type="term" value="F:nucleic acid binding"/>
    <property type="evidence" value="ECO:0007669"/>
    <property type="project" value="InterPro"/>
</dbReference>
<evidence type="ECO:0000313" key="12">
    <source>
        <dbReference type="EMBL" id="PZF71571.1"/>
    </source>
</evidence>
<dbReference type="SUPFAM" id="SSF53335">
    <property type="entry name" value="S-adenosyl-L-methionine-dependent methyltransferases"/>
    <property type="match status" value="2"/>
</dbReference>
<dbReference type="SUPFAM" id="SSF52540">
    <property type="entry name" value="P-loop containing nucleoside triphosphate hydrolases"/>
    <property type="match status" value="2"/>
</dbReference>
<comment type="caution">
    <text evidence="12">The sequence shown here is derived from an EMBL/GenBank/DDBJ whole genome shotgun (WGS) entry which is preliminary data.</text>
</comment>
<dbReference type="InterPro" id="IPR029063">
    <property type="entry name" value="SAM-dependent_MTases_sf"/>
</dbReference>
<dbReference type="Gene3D" id="3.40.50.300">
    <property type="entry name" value="P-loop containing nucleotide triphosphate hydrolases"/>
    <property type="match status" value="1"/>
</dbReference>
<dbReference type="PANTHER" id="PTHR46098">
    <property type="entry name" value="TRNA (CYTOSINE(38)-C(5))-METHYLTRANSFERASE"/>
    <property type="match status" value="1"/>
</dbReference>
<dbReference type="Pfam" id="PF13871">
    <property type="entry name" value="Helicase_C_4"/>
    <property type="match status" value="1"/>
</dbReference>
<evidence type="ECO:0000256" key="3">
    <source>
        <dbReference type="ARBA" id="ARBA00022691"/>
    </source>
</evidence>
<evidence type="ECO:0000256" key="9">
    <source>
        <dbReference type="SAM" id="Coils"/>
    </source>
</evidence>
<dbReference type="Gene3D" id="3.90.120.10">
    <property type="entry name" value="DNA Methylase, subunit A, domain 2"/>
    <property type="match status" value="1"/>
</dbReference>
<dbReference type="InterPro" id="IPR026937">
    <property type="entry name" value="SBNO_Helicase_C_dom"/>
</dbReference>
<dbReference type="InterPro" id="IPR001525">
    <property type="entry name" value="C5_MeTfrase"/>
</dbReference>
<dbReference type="InterPro" id="IPR002052">
    <property type="entry name" value="DNA_methylase_N6_adenine_CS"/>
</dbReference>
<dbReference type="GO" id="GO:0032259">
    <property type="term" value="P:methylation"/>
    <property type="evidence" value="ECO:0007669"/>
    <property type="project" value="UniProtKB-KW"/>
</dbReference>
<name>A0A2W2A8H6_9BACT</name>
<dbReference type="GO" id="GO:0009307">
    <property type="term" value="P:DNA restriction-modification system"/>
    <property type="evidence" value="ECO:0007669"/>
    <property type="project" value="UniProtKB-KW"/>
</dbReference>
<keyword evidence="2 6" id="KW-0808">Transferase</keyword>
<dbReference type="GO" id="GO:0003886">
    <property type="term" value="F:DNA (cytosine-5-)-methyltransferase activity"/>
    <property type="evidence" value="ECO:0007669"/>
    <property type="project" value="UniProtKB-EC"/>
</dbReference>
<dbReference type="PROSITE" id="PS00094">
    <property type="entry name" value="C5_MTASE_1"/>
    <property type="match status" value="1"/>
</dbReference>
<feature type="domain" description="Strawberry notch helicase C" evidence="10">
    <location>
        <begin position="1375"/>
        <end position="1626"/>
    </location>
</feature>